<evidence type="ECO:0000256" key="2">
    <source>
        <dbReference type="ARBA" id="ARBA00009409"/>
    </source>
</evidence>
<comment type="catalytic activity">
    <reaction evidence="1 15">
        <text>Hydrolysis of DNA containing ring-opened 7-methylguanine residues, releasing 2,6-diamino-4-hydroxy-5-(N-methyl)formamidopyrimidine.</text>
        <dbReference type="EC" id="3.2.2.23"/>
    </reaction>
</comment>
<reference evidence="16 17" key="1">
    <citation type="submission" date="2015-11" db="EMBL/GenBank/DDBJ databases">
        <title>Genomic analysis of 38 Legionella species identifies large and diverse effector repertoires.</title>
        <authorList>
            <person name="Burstein D."/>
            <person name="Amaro F."/>
            <person name="Zusman T."/>
            <person name="Lifshitz Z."/>
            <person name="Cohen O."/>
            <person name="Gilbert J.A."/>
            <person name="Pupko T."/>
            <person name="Shuman H.A."/>
            <person name="Segal G."/>
        </authorList>
    </citation>
    <scope>NUCLEOTIDE SEQUENCE [LARGE SCALE GENOMIC DNA]</scope>
    <source>
        <strain evidence="16 17">ATCC 49504</strain>
    </source>
</reference>
<dbReference type="Gene3D" id="3.20.190.10">
    <property type="entry name" value="MutM-like, N-terminal"/>
    <property type="match status" value="1"/>
</dbReference>
<feature type="binding site" evidence="15">
    <location>
        <position position="110"/>
    </location>
    <ligand>
        <name>DNA</name>
        <dbReference type="ChEBI" id="CHEBI:16991"/>
    </ligand>
</feature>
<dbReference type="GO" id="GO:0008270">
    <property type="term" value="F:zinc ion binding"/>
    <property type="evidence" value="ECO:0007669"/>
    <property type="project" value="UniProtKB-UniRule"/>
</dbReference>
<comment type="similarity">
    <text evidence="2 15">Belongs to the FPG family.</text>
</comment>
<comment type="function">
    <text evidence="15">Involved in base excision repair of DNA damaged by oxidation or by mutagenic agents. Acts as DNA glycosylase that recognizes and removes damaged bases. Has a preference for oxidized purines, such as 7,8-dihydro-8-oxoguanine (8-oxoG). Has AP (apurinic/apyrimidinic) lyase activity and introduces nicks in the DNA strand. Cleaves the DNA backbone by beta-delta elimination to generate a single-strand break at the site of the removed base with both 3'- and 5'-phosphates.</text>
</comment>
<keyword evidence="12 15" id="KW-0511">Multifunctional enzyme</keyword>
<keyword evidence="9 15" id="KW-0238">DNA-binding</keyword>
<comment type="cofactor">
    <cofactor evidence="15">
        <name>Zn(2+)</name>
        <dbReference type="ChEBI" id="CHEBI:29105"/>
    </cofactor>
    <text evidence="15">Binds 1 zinc ion per subunit.</text>
</comment>
<dbReference type="PANTHER" id="PTHR22993">
    <property type="entry name" value="FORMAMIDOPYRIMIDINE-DNA GLYCOSYLASE"/>
    <property type="match status" value="1"/>
</dbReference>
<dbReference type="Gene3D" id="1.10.8.50">
    <property type="match status" value="1"/>
</dbReference>
<dbReference type="AlphaFoldDB" id="A0A0W0TNV7"/>
<dbReference type="STRING" id="45065.Lgee_1905"/>
<evidence type="ECO:0000256" key="1">
    <source>
        <dbReference type="ARBA" id="ARBA00001668"/>
    </source>
</evidence>
<dbReference type="InterPro" id="IPR020629">
    <property type="entry name" value="FPG_Glyclase"/>
</dbReference>
<keyword evidence="7 15" id="KW-0378">Hydrolase</keyword>
<dbReference type="SUPFAM" id="SSF46946">
    <property type="entry name" value="S13-like H2TH domain"/>
    <property type="match status" value="1"/>
</dbReference>
<dbReference type="SUPFAM" id="SSF81624">
    <property type="entry name" value="N-terminal domain of MutM-like DNA repair proteins"/>
    <property type="match status" value="1"/>
</dbReference>
<dbReference type="FunFam" id="1.10.8.50:FF:000003">
    <property type="entry name" value="Formamidopyrimidine-DNA glycosylase"/>
    <property type="match status" value="1"/>
</dbReference>
<evidence type="ECO:0000256" key="11">
    <source>
        <dbReference type="ARBA" id="ARBA00023239"/>
    </source>
</evidence>
<gene>
    <name evidence="15 16" type="primary">mutM</name>
    <name evidence="15" type="synonym">fpg</name>
    <name evidence="16" type="ORF">Lgee_1905</name>
</gene>
<feature type="active site" description="Proton donor; for delta-elimination activity" evidence="15">
    <location>
        <position position="261"/>
    </location>
</feature>
<evidence type="ECO:0000256" key="3">
    <source>
        <dbReference type="ARBA" id="ARBA00011245"/>
    </source>
</evidence>
<feature type="binding site" evidence="15">
    <location>
        <position position="91"/>
    </location>
    <ligand>
        <name>DNA</name>
        <dbReference type="ChEBI" id="CHEBI:16991"/>
    </ligand>
</feature>
<keyword evidence="4 15" id="KW-0479">Metal-binding</keyword>
<dbReference type="InterPro" id="IPR000214">
    <property type="entry name" value="Znf_DNA_glyclase/AP_lyase"/>
</dbReference>
<dbReference type="NCBIfam" id="TIGR00577">
    <property type="entry name" value="fpg"/>
    <property type="match status" value="1"/>
</dbReference>
<proteinExistence type="inferred from homology"/>
<evidence type="ECO:0000256" key="13">
    <source>
        <dbReference type="ARBA" id="ARBA00023295"/>
    </source>
</evidence>
<dbReference type="PATRIC" id="fig|45065.4.peg.2068"/>
<evidence type="ECO:0000256" key="8">
    <source>
        <dbReference type="ARBA" id="ARBA00022833"/>
    </source>
</evidence>
<evidence type="ECO:0000256" key="15">
    <source>
        <dbReference type="HAMAP-Rule" id="MF_00103"/>
    </source>
</evidence>
<name>A0A0W0TNV7_9GAMM</name>
<accession>A0A0W0TNV7</accession>
<sequence length="272" mass="30409">MPELPEVETVLRGIRPHLLKSRIESLIVRDARLRWPVPPELADLVQGQRVRALSRRGKYLLVTLETGTLLIHLGMSGRLHIVPRETPPLRHDHVDMRFSDTHLLRFTDPRRFGAWLYTTAPPELHPLLQALGPEPLEEGFNAAFLHRLTRKRVRSVKTLIMDSHVVVGVGNIYAQEALFLAGIHPEKPAGKLSLAECECLVRTIREVLQAAIDVGGTTLKDFTSSEGRPGYFSQSLHVYGRAGQPCTRCGAALELQRLAARSTVYCPCCQVL</sequence>
<dbReference type="InterPro" id="IPR015887">
    <property type="entry name" value="DNA_glyclase_Znf_dom_DNA_BS"/>
</dbReference>
<dbReference type="EMBL" id="LNYC01000072">
    <property type="protein sequence ID" value="KTC97244.1"/>
    <property type="molecule type" value="Genomic_DNA"/>
</dbReference>
<keyword evidence="5 15" id="KW-0227">DNA damage</keyword>
<dbReference type="InterPro" id="IPR010979">
    <property type="entry name" value="Ribosomal_uS13-like_H2TH"/>
</dbReference>
<dbReference type="InterPro" id="IPR010663">
    <property type="entry name" value="Znf_FPG/IleRS"/>
</dbReference>
<keyword evidence="10 15" id="KW-0234">DNA repair</keyword>
<dbReference type="FunFam" id="3.20.190.10:FF:000001">
    <property type="entry name" value="Formamidopyrimidine-DNA glycosylase"/>
    <property type="match status" value="1"/>
</dbReference>
<dbReference type="GO" id="GO:0006284">
    <property type="term" value="P:base-excision repair"/>
    <property type="evidence" value="ECO:0007669"/>
    <property type="project" value="InterPro"/>
</dbReference>
<dbReference type="PROSITE" id="PS51066">
    <property type="entry name" value="ZF_FPG_2"/>
    <property type="match status" value="1"/>
</dbReference>
<dbReference type="Pfam" id="PF06831">
    <property type="entry name" value="H2TH"/>
    <property type="match status" value="1"/>
</dbReference>
<evidence type="ECO:0000256" key="6">
    <source>
        <dbReference type="ARBA" id="ARBA00022771"/>
    </source>
</evidence>
<keyword evidence="11 15" id="KW-0456">Lyase</keyword>
<dbReference type="HAMAP" id="MF_00103">
    <property type="entry name" value="Fapy_DNA_glycosyl"/>
    <property type="match status" value="1"/>
</dbReference>
<dbReference type="InterPro" id="IPR035937">
    <property type="entry name" value="FPG_N"/>
</dbReference>
<dbReference type="PROSITE" id="PS51068">
    <property type="entry name" value="FPG_CAT"/>
    <property type="match status" value="1"/>
</dbReference>
<keyword evidence="17" id="KW-1185">Reference proteome</keyword>
<keyword evidence="8 15" id="KW-0862">Zinc</keyword>
<dbReference type="OrthoDB" id="9800855at2"/>
<dbReference type="SMART" id="SM00898">
    <property type="entry name" value="Fapy_DNA_glyco"/>
    <property type="match status" value="1"/>
</dbReference>
<dbReference type="PANTHER" id="PTHR22993:SF9">
    <property type="entry name" value="FORMAMIDOPYRIMIDINE-DNA GLYCOSYLASE"/>
    <property type="match status" value="1"/>
</dbReference>
<feature type="active site" description="Proton donor; for beta-elimination activity" evidence="15">
    <location>
        <position position="58"/>
    </location>
</feature>
<keyword evidence="13 15" id="KW-0326">Glycosidase</keyword>
<dbReference type="EC" id="4.2.99.18" evidence="15"/>
<dbReference type="SMART" id="SM01232">
    <property type="entry name" value="H2TH"/>
    <property type="match status" value="1"/>
</dbReference>
<dbReference type="InterPro" id="IPR012319">
    <property type="entry name" value="FPG_cat"/>
</dbReference>
<comment type="subunit">
    <text evidence="3 15">Monomer.</text>
</comment>
<dbReference type="RefSeq" id="WP_028385569.1">
    <property type="nucleotide sequence ID" value="NZ_CAAAHN010000002.1"/>
</dbReference>
<dbReference type="InterPro" id="IPR015886">
    <property type="entry name" value="H2TH_FPG"/>
</dbReference>
<evidence type="ECO:0000313" key="17">
    <source>
        <dbReference type="Proteomes" id="UP000054785"/>
    </source>
</evidence>
<dbReference type="Pfam" id="PF06827">
    <property type="entry name" value="zf-FPG_IleRS"/>
    <property type="match status" value="1"/>
</dbReference>
<dbReference type="SUPFAM" id="SSF57716">
    <property type="entry name" value="Glucocorticoid receptor-like (DNA-binding domain)"/>
    <property type="match status" value="1"/>
</dbReference>
<feature type="active site" description="Proton donor" evidence="15">
    <location>
        <position position="3"/>
    </location>
</feature>
<feature type="active site" description="Schiff-base intermediate with DNA" evidence="15">
    <location>
        <position position="2"/>
    </location>
</feature>
<dbReference type="GO" id="GO:0003684">
    <property type="term" value="F:damaged DNA binding"/>
    <property type="evidence" value="ECO:0007669"/>
    <property type="project" value="InterPro"/>
</dbReference>
<organism evidence="16 17">
    <name type="scientific">Legionella geestiana</name>
    <dbReference type="NCBI Taxonomy" id="45065"/>
    <lineage>
        <taxon>Bacteria</taxon>
        <taxon>Pseudomonadati</taxon>
        <taxon>Pseudomonadota</taxon>
        <taxon>Gammaproteobacteria</taxon>
        <taxon>Legionellales</taxon>
        <taxon>Legionellaceae</taxon>
        <taxon>Legionella</taxon>
    </lineage>
</organism>
<evidence type="ECO:0000256" key="9">
    <source>
        <dbReference type="ARBA" id="ARBA00023125"/>
    </source>
</evidence>
<evidence type="ECO:0000256" key="7">
    <source>
        <dbReference type="ARBA" id="ARBA00022801"/>
    </source>
</evidence>
<evidence type="ECO:0000256" key="14">
    <source>
        <dbReference type="ARBA" id="ARBA00044632"/>
    </source>
</evidence>
<evidence type="ECO:0000256" key="10">
    <source>
        <dbReference type="ARBA" id="ARBA00023204"/>
    </source>
</evidence>
<evidence type="ECO:0000256" key="12">
    <source>
        <dbReference type="ARBA" id="ARBA00023268"/>
    </source>
</evidence>
<evidence type="ECO:0000256" key="4">
    <source>
        <dbReference type="ARBA" id="ARBA00022723"/>
    </source>
</evidence>
<keyword evidence="6 15" id="KW-0863">Zinc-finger</keyword>
<dbReference type="PROSITE" id="PS01242">
    <property type="entry name" value="ZF_FPG_1"/>
    <property type="match status" value="1"/>
</dbReference>
<dbReference type="Pfam" id="PF01149">
    <property type="entry name" value="Fapy_DNA_glyco"/>
    <property type="match status" value="1"/>
</dbReference>
<evidence type="ECO:0000313" key="16">
    <source>
        <dbReference type="EMBL" id="KTC97244.1"/>
    </source>
</evidence>
<evidence type="ECO:0000256" key="5">
    <source>
        <dbReference type="ARBA" id="ARBA00022763"/>
    </source>
</evidence>
<dbReference type="CDD" id="cd08966">
    <property type="entry name" value="EcFpg-like_N"/>
    <property type="match status" value="1"/>
</dbReference>
<dbReference type="GO" id="GO:0034039">
    <property type="term" value="F:8-oxo-7,8-dihydroguanine DNA N-glycosylase activity"/>
    <property type="evidence" value="ECO:0007669"/>
    <property type="project" value="TreeGrafter"/>
</dbReference>
<dbReference type="NCBIfam" id="NF002211">
    <property type="entry name" value="PRK01103.1"/>
    <property type="match status" value="1"/>
</dbReference>
<comment type="catalytic activity">
    <reaction evidence="14 15">
        <text>2'-deoxyribonucleotide-(2'-deoxyribose 5'-phosphate)-2'-deoxyribonucleotide-DNA = a 3'-end 2'-deoxyribonucleotide-(2,3-dehydro-2,3-deoxyribose 5'-phosphate)-DNA + a 5'-end 5'-phospho-2'-deoxyribonucleoside-DNA + H(+)</text>
        <dbReference type="Rhea" id="RHEA:66592"/>
        <dbReference type="Rhea" id="RHEA-COMP:13180"/>
        <dbReference type="Rhea" id="RHEA-COMP:16897"/>
        <dbReference type="Rhea" id="RHEA-COMP:17067"/>
        <dbReference type="ChEBI" id="CHEBI:15378"/>
        <dbReference type="ChEBI" id="CHEBI:136412"/>
        <dbReference type="ChEBI" id="CHEBI:157695"/>
        <dbReference type="ChEBI" id="CHEBI:167181"/>
        <dbReference type="EC" id="4.2.99.18"/>
    </reaction>
</comment>
<feature type="binding site" evidence="15">
    <location>
        <position position="152"/>
    </location>
    <ligand>
        <name>DNA</name>
        <dbReference type="ChEBI" id="CHEBI:16991"/>
    </ligand>
</feature>
<comment type="caution">
    <text evidence="16">The sequence shown here is derived from an EMBL/GenBank/DDBJ whole genome shotgun (WGS) entry which is preliminary data.</text>
</comment>
<dbReference type="Proteomes" id="UP000054785">
    <property type="component" value="Unassembled WGS sequence"/>
</dbReference>
<protein>
    <recommendedName>
        <fullName evidence="15">Formamidopyrimidine-DNA glycosylase</fullName>
        <shortName evidence="15">Fapy-DNA glycosylase</shortName>
        <ecNumber evidence="15">3.2.2.23</ecNumber>
    </recommendedName>
    <alternativeName>
        <fullName evidence="15">DNA-(apurinic or apyrimidinic site) lyase MutM</fullName>
        <shortName evidence="15">AP lyase MutM</shortName>
        <ecNumber evidence="15">4.2.99.18</ecNumber>
    </alternativeName>
</protein>
<dbReference type="GO" id="GO:0140078">
    <property type="term" value="F:class I DNA-(apurinic or apyrimidinic site) endonuclease activity"/>
    <property type="evidence" value="ECO:0007669"/>
    <property type="project" value="UniProtKB-EC"/>
</dbReference>
<dbReference type="EC" id="3.2.2.23" evidence="15"/>